<organism evidence="1 2">
    <name type="scientific">Riccia sorocarpa</name>
    <dbReference type="NCBI Taxonomy" id="122646"/>
    <lineage>
        <taxon>Eukaryota</taxon>
        <taxon>Viridiplantae</taxon>
        <taxon>Streptophyta</taxon>
        <taxon>Embryophyta</taxon>
        <taxon>Marchantiophyta</taxon>
        <taxon>Marchantiopsida</taxon>
        <taxon>Marchantiidae</taxon>
        <taxon>Marchantiales</taxon>
        <taxon>Ricciaceae</taxon>
        <taxon>Riccia</taxon>
    </lineage>
</organism>
<protein>
    <submittedName>
        <fullName evidence="1">Uncharacterized protein</fullName>
    </submittedName>
</protein>
<dbReference type="Proteomes" id="UP001633002">
    <property type="component" value="Unassembled WGS sequence"/>
</dbReference>
<dbReference type="PANTHER" id="PTHR33153:SF3">
    <property type="entry name" value="TRAFFICKING PROTEIN PARTICLE COMPLEX SUBUNIT 11 DOMAIN-CONTAINING PROTEIN"/>
    <property type="match status" value="1"/>
</dbReference>
<name>A0ABD3I6E0_9MARC</name>
<accession>A0ABD3I6E0</accession>
<keyword evidence="2" id="KW-1185">Reference proteome</keyword>
<reference evidence="1 2" key="1">
    <citation type="submission" date="2024-09" db="EMBL/GenBank/DDBJ databases">
        <title>Chromosome-scale assembly of Riccia sorocarpa.</title>
        <authorList>
            <person name="Paukszto L."/>
        </authorList>
    </citation>
    <scope>NUCLEOTIDE SEQUENCE [LARGE SCALE GENOMIC DNA]</scope>
    <source>
        <strain evidence="1">LP-2024</strain>
        <tissue evidence="1">Aerial parts of the thallus</tissue>
    </source>
</reference>
<proteinExistence type="predicted"/>
<gene>
    <name evidence="1" type="ORF">R1sor_017294</name>
</gene>
<evidence type="ECO:0000313" key="1">
    <source>
        <dbReference type="EMBL" id="KAL3699272.1"/>
    </source>
</evidence>
<sequence length="470" mass="54025">MEAVGMTAILRGAFDSLWKKEFPNYGIHNSSTSAKFLLCVKFTTMFQRERRSAERAKLELNREKHLKHQMSRRTVYYSHKELSTSSPSLYLSFIHDAMDLAKTIIPHLCDKVKTLMGSVQPLPLKVIGILNHGHEPRIVAHVTVGGLWKSDPNYTITSTAKQLRDYENFHTHKKLGDLHFTDQTSYPLFNALMNEEVFNTTVLTKKCQSKDEFFQMEGVENSELQASTRMLPPNLYIQLDNSAKAQGGNDIESLPHFLAVVSHAQSSKAYSRVIQEMADYKEHVKDYMEKITGLSAPVAIRFYMRDNIHVYQVQENYSEEWVPPYERTVWKRCEPESETNFQVVFSPRQDPVAKGLMCPHAKKVEILGYIRNYITYNKEMQLKADHTSSHYWEDNALIQYWTNVSDVFQAEWSSEENQPLQESFWPATNHGNGYSLSGPSTENLALVLHHGEAQEELRTRDEIFVGTASA</sequence>
<evidence type="ECO:0000313" key="2">
    <source>
        <dbReference type="Proteomes" id="UP001633002"/>
    </source>
</evidence>
<dbReference type="AlphaFoldDB" id="A0ABD3I6E0"/>
<comment type="caution">
    <text evidence="1">The sequence shown here is derived from an EMBL/GenBank/DDBJ whole genome shotgun (WGS) entry which is preliminary data.</text>
</comment>
<dbReference type="PANTHER" id="PTHR33153">
    <property type="entry name" value="MYND-TYPE DOMAIN-CONTAINING PROTEIN"/>
    <property type="match status" value="1"/>
</dbReference>
<dbReference type="EMBL" id="JBJQOH010000001">
    <property type="protein sequence ID" value="KAL3699272.1"/>
    <property type="molecule type" value="Genomic_DNA"/>
</dbReference>